<sequence>MKRVLCVYFSQSGQLGDCMDSLTRPLKDLDGVEVETLVVSPQKAYPYPWTFFRFFDVFPEAFLEIPPAMETPAHELNPGDYDLIILGYHVWFLKLSLPMLGFLNSRDARVLAGTPVVMVNACRNMWHRAWFQVRNLVQGLGGRIIGHVVLIDQGPASATFLTTPLWLFTGRKKVIPSLPAAGVSSGDIDSLQTVGQRLGVALEKGELETCRLVKLSDEVPEVSGKYMLPEKFGLLLFWPWATLARLAGRLWYGLRYPVELLFFLSLFFSVLVMVPLCLVVGLILRLFFQGRVGAYLQSLHNPFAAGKGGA</sequence>
<gene>
    <name evidence="2" type="ORF">SAMN05216233_102304</name>
</gene>
<dbReference type="SUPFAM" id="SSF52218">
    <property type="entry name" value="Flavoproteins"/>
    <property type="match status" value="1"/>
</dbReference>
<name>A0A1G5C102_9BACT</name>
<dbReference type="AlphaFoldDB" id="A0A1G5C102"/>
<dbReference type="EMBL" id="FMUX01000002">
    <property type="protein sequence ID" value="SCX95997.1"/>
    <property type="molecule type" value="Genomic_DNA"/>
</dbReference>
<keyword evidence="1" id="KW-1133">Transmembrane helix</keyword>
<evidence type="ECO:0000313" key="2">
    <source>
        <dbReference type="EMBL" id="SCX95997.1"/>
    </source>
</evidence>
<keyword evidence="1" id="KW-0812">Transmembrane</keyword>
<evidence type="ECO:0000256" key="1">
    <source>
        <dbReference type="SAM" id="Phobius"/>
    </source>
</evidence>
<evidence type="ECO:0000313" key="3">
    <source>
        <dbReference type="Proteomes" id="UP000198870"/>
    </source>
</evidence>
<dbReference type="Gene3D" id="3.40.50.360">
    <property type="match status" value="1"/>
</dbReference>
<accession>A0A1G5C102</accession>
<reference evidence="2 3" key="1">
    <citation type="submission" date="2016-10" db="EMBL/GenBank/DDBJ databases">
        <authorList>
            <person name="de Groot N.N."/>
        </authorList>
    </citation>
    <scope>NUCLEOTIDE SEQUENCE [LARGE SCALE GENOMIC DNA]</scope>
    <source>
        <strain evidence="2 3">AA1</strain>
    </source>
</reference>
<keyword evidence="1" id="KW-0472">Membrane</keyword>
<organism evidence="2 3">
    <name type="scientific">Desulfoluna spongiiphila</name>
    <dbReference type="NCBI Taxonomy" id="419481"/>
    <lineage>
        <taxon>Bacteria</taxon>
        <taxon>Pseudomonadati</taxon>
        <taxon>Thermodesulfobacteriota</taxon>
        <taxon>Desulfobacteria</taxon>
        <taxon>Desulfobacterales</taxon>
        <taxon>Desulfolunaceae</taxon>
        <taxon>Desulfoluna</taxon>
    </lineage>
</organism>
<feature type="transmembrane region" description="Helical" evidence="1">
    <location>
        <begin position="260"/>
        <end position="288"/>
    </location>
</feature>
<evidence type="ECO:0008006" key="4">
    <source>
        <dbReference type="Google" id="ProtNLM"/>
    </source>
</evidence>
<protein>
    <recommendedName>
        <fullName evidence="4">Dialkylrecorsinol condensing enzyme</fullName>
    </recommendedName>
</protein>
<dbReference type="STRING" id="419481.SAMN05216233_102304"/>
<proteinExistence type="predicted"/>
<keyword evidence="3" id="KW-1185">Reference proteome</keyword>
<dbReference type="InterPro" id="IPR029039">
    <property type="entry name" value="Flavoprotein-like_sf"/>
</dbReference>
<dbReference type="Proteomes" id="UP000198870">
    <property type="component" value="Unassembled WGS sequence"/>
</dbReference>